<proteinExistence type="predicted"/>
<accession>A0A285TMU3</accession>
<feature type="binding site" evidence="6">
    <location>
        <begin position="248"/>
        <end position="255"/>
    </location>
    <ligand>
        <name>ATP</name>
        <dbReference type="ChEBI" id="CHEBI:30616"/>
    </ligand>
</feature>
<dbReference type="InterPro" id="IPR000212">
    <property type="entry name" value="DNA_helicase_UvrD/REP"/>
</dbReference>
<dbReference type="GO" id="GO:0000725">
    <property type="term" value="P:recombinational repair"/>
    <property type="evidence" value="ECO:0007669"/>
    <property type="project" value="TreeGrafter"/>
</dbReference>
<evidence type="ECO:0000256" key="1">
    <source>
        <dbReference type="ARBA" id="ARBA00022741"/>
    </source>
</evidence>
<dbReference type="RefSeq" id="WP_097176336.1">
    <property type="nucleotide sequence ID" value="NZ_OBML01000013.1"/>
</dbReference>
<keyword evidence="1 6" id="KW-0547">Nucleotide-binding</keyword>
<dbReference type="InterPro" id="IPR027417">
    <property type="entry name" value="P-loop_NTPase"/>
</dbReference>
<evidence type="ECO:0000256" key="2">
    <source>
        <dbReference type="ARBA" id="ARBA00022801"/>
    </source>
</evidence>
<keyword evidence="10" id="KW-1185">Reference proteome</keyword>
<dbReference type="SUPFAM" id="SSF52540">
    <property type="entry name" value="P-loop containing nucleoside triphosphate hydrolases"/>
    <property type="match status" value="1"/>
</dbReference>
<dbReference type="PROSITE" id="PS51198">
    <property type="entry name" value="UVRD_HELICASE_ATP_BIND"/>
    <property type="match status" value="1"/>
</dbReference>
<name>A0A285TMU3_9HYPH</name>
<organism evidence="9 10">
    <name type="scientific">Stappia indica</name>
    <dbReference type="NCBI Taxonomy" id="538381"/>
    <lineage>
        <taxon>Bacteria</taxon>
        <taxon>Pseudomonadati</taxon>
        <taxon>Pseudomonadota</taxon>
        <taxon>Alphaproteobacteria</taxon>
        <taxon>Hyphomicrobiales</taxon>
        <taxon>Stappiaceae</taxon>
        <taxon>Stappia</taxon>
    </lineage>
</organism>
<evidence type="ECO:0000256" key="6">
    <source>
        <dbReference type="PROSITE-ProRule" id="PRU00560"/>
    </source>
</evidence>
<dbReference type="AlphaFoldDB" id="A0A285TMU3"/>
<dbReference type="InterPro" id="IPR027785">
    <property type="entry name" value="UvrD-like_helicase_C"/>
</dbReference>
<feature type="region of interest" description="Disordered" evidence="7">
    <location>
        <begin position="476"/>
        <end position="495"/>
    </location>
</feature>
<evidence type="ECO:0000259" key="8">
    <source>
        <dbReference type="PROSITE" id="PS51198"/>
    </source>
</evidence>
<dbReference type="PANTHER" id="PTHR11070">
    <property type="entry name" value="UVRD / RECB / PCRA DNA HELICASE FAMILY MEMBER"/>
    <property type="match status" value="1"/>
</dbReference>
<dbReference type="Pfam" id="PF13538">
    <property type="entry name" value="UvrD_C_2"/>
    <property type="match status" value="1"/>
</dbReference>
<gene>
    <name evidence="9" type="ORF">SAMN05421512_113146</name>
</gene>
<dbReference type="Gene3D" id="3.40.50.300">
    <property type="entry name" value="P-loop containing nucleotide triphosphate hydrolases"/>
    <property type="match status" value="3"/>
</dbReference>
<protein>
    <recommendedName>
        <fullName evidence="5">DNA 3'-5' helicase II</fullName>
    </recommendedName>
</protein>
<feature type="domain" description="UvrD-like helicase ATP-binding" evidence="8">
    <location>
        <begin position="227"/>
        <end position="715"/>
    </location>
</feature>
<dbReference type="EMBL" id="OBML01000013">
    <property type="protein sequence ID" value="SOC24062.1"/>
    <property type="molecule type" value="Genomic_DNA"/>
</dbReference>
<dbReference type="PANTHER" id="PTHR11070:SF2">
    <property type="entry name" value="ATP-DEPENDENT DNA HELICASE SRS2"/>
    <property type="match status" value="1"/>
</dbReference>
<evidence type="ECO:0000256" key="7">
    <source>
        <dbReference type="SAM" id="MobiDB-lite"/>
    </source>
</evidence>
<evidence type="ECO:0000313" key="10">
    <source>
        <dbReference type="Proteomes" id="UP000219331"/>
    </source>
</evidence>
<dbReference type="Proteomes" id="UP000219331">
    <property type="component" value="Unassembled WGS sequence"/>
</dbReference>
<keyword evidence="4 6" id="KW-0067">ATP-binding</keyword>
<dbReference type="GO" id="GO:0043138">
    <property type="term" value="F:3'-5' DNA helicase activity"/>
    <property type="evidence" value="ECO:0007669"/>
    <property type="project" value="TreeGrafter"/>
</dbReference>
<keyword evidence="3 6" id="KW-0347">Helicase</keyword>
<evidence type="ECO:0000313" key="9">
    <source>
        <dbReference type="EMBL" id="SOC24062.1"/>
    </source>
</evidence>
<reference evidence="9 10" key="1">
    <citation type="submission" date="2017-08" db="EMBL/GenBank/DDBJ databases">
        <authorList>
            <person name="de Groot N.N."/>
        </authorList>
    </citation>
    <scope>NUCLEOTIDE SEQUENCE [LARGE SCALE GENOMIC DNA]</scope>
    <source>
        <strain evidence="9 10">USBA 352</strain>
    </source>
</reference>
<dbReference type="GO" id="GO:0005524">
    <property type="term" value="F:ATP binding"/>
    <property type="evidence" value="ECO:0007669"/>
    <property type="project" value="UniProtKB-UniRule"/>
</dbReference>
<keyword evidence="2 6" id="KW-0378">Hydrolase</keyword>
<sequence length="898" mass="99784">MTEPGQRDDVARISKDTLAALTDVASVARARLAENRSSGADSFASINTFTSGGALKSLGDIDDTRTRSLVSLAQEPAIARIVVKLEDEETATYYICRNTAESFGKTTFRLAGRNTPVGRLASLDVGDDFELRLPKGEVTVTVLEKGILHPRSEGALWDSYNSVLSTEAYGPITVPSMRKLLIEPGQAPLTKEDLLAHILAEAQQADNIIEGIRRTVITKMGLRDQPILDRYQDEIFRLPLQKQLLIIGPPGTGKTTTLIRRLGQKLDVAYLEDDEKRVAAAAEAESGLPHKDSWLMFTPTDLLKQYLKEAFAREGIAAPDQKISTWDRYRLELARNHFRILKSSSGGGAYVQQRDTKILLPETINGQTDWFLDFDEWQLAEFWSDLAAAAETLKKSKRADVARIGNEAEALLGRLRQLTTSSALLELVRFVGAVQGPLSTLRTESDERIRHHINFRLNHDRGLLTDFARFLDTLAPEEDPEEGDGEDDEDVTPSQTPVAKALAAFTSNIRSQAVAAASGRTAPRGGRAARISTWIGDRTMERTELRQLGDSLQLQTALRRFTNPIRRYVNGLPARYRRFRRARLTEARWYDAAVMSAADAHPLEIDLMLAGTLHVLAEIVTEPALRRLPDSGALEPVRQYRRLVRNQIMVDEATDFSPLQLRSMAALSNPTIRSFFACGDFNQRITQWGSRSNDDISWAAPGINVRPIEVTYRHSRQLSHLASEIVRLCSGQTVHVTLPKDVNSDGIDPVLAKNVVGHAAIADWLAARLVEVEGLTSPLPSVAVLVNNEQDVGPMAEALRRRVEAHNMNVVPCYEGQFAGQNNDIRVFDVQHIKGLEFEAVFFVGVDDLAEQQPDLFDKYLYVGTTRAATYLGLTCHRAALPEKLEPVEPLFKEMFIV</sequence>
<dbReference type="OrthoDB" id="6187564at2"/>
<dbReference type="GO" id="GO:0016787">
    <property type="term" value="F:hydrolase activity"/>
    <property type="evidence" value="ECO:0007669"/>
    <property type="project" value="UniProtKB-UniRule"/>
</dbReference>
<dbReference type="InterPro" id="IPR014016">
    <property type="entry name" value="UvrD-like_ATP-bd"/>
</dbReference>
<evidence type="ECO:0000256" key="3">
    <source>
        <dbReference type="ARBA" id="ARBA00022806"/>
    </source>
</evidence>
<evidence type="ECO:0000256" key="5">
    <source>
        <dbReference type="ARBA" id="ARBA00034923"/>
    </source>
</evidence>
<evidence type="ECO:0000256" key="4">
    <source>
        <dbReference type="ARBA" id="ARBA00022840"/>
    </source>
</evidence>
<dbReference type="GO" id="GO:0003677">
    <property type="term" value="F:DNA binding"/>
    <property type="evidence" value="ECO:0007669"/>
    <property type="project" value="InterPro"/>
</dbReference>
<feature type="compositionally biased region" description="Acidic residues" evidence="7">
    <location>
        <begin position="476"/>
        <end position="491"/>
    </location>
</feature>